<sequence length="546" mass="61810">MSSHPSPSVSAWPKLQPFTSSLSERPDFQFNQATVLVGCLIITCAFILPRLLGKSYSSLFSKRLSNDAGYSIPSGPTGLPIVGSFPFLTHFPELTLDYWYKKFGPLYSVWLGNQLFMIISDPGIAKDLMVNNGVNFSNRKEMFIKSQTVFVGRGVTATPYNDRWRLHRKIAGTWLNQRAVDSYTNILDYESVVLLKELFKAGNNPINPQPHAGRCSLNNMLTITFGTRTDSVDAPLVKQALKLSREFMNCTGPVSNLVDFITPLQWITTPLLARGKKLHQGLVSTYGGMIKDIEARLHAGEDVPDCLAKTMLVNQRSENLDHLDMTILTSAFMIGGVETTASVMQWFSALIPAYPEIQKKAQDELDRVVGRDRLPTIEDEKNLPYCHAIIKEVERMHNPFWLGTPHTASEDFVYKGQYIPKDTVLVLNTYSMHHNPERHPDAHRFNPERYINDRTNNTESANLANPYERDHWMFGAGRRICPGMIVAEREIWLTISRMLWAFNMYEVPGEPIDLKEYDGLSGRSPMPFRIRLEPRHANVSKVLGAN</sequence>
<dbReference type="SUPFAM" id="SSF48264">
    <property type="entry name" value="Cytochrome P450"/>
    <property type="match status" value="1"/>
</dbReference>
<keyword evidence="12" id="KW-1185">Reference proteome</keyword>
<dbReference type="AlphaFoldDB" id="A0A286UI02"/>
<evidence type="ECO:0000256" key="10">
    <source>
        <dbReference type="RuleBase" id="RU000461"/>
    </source>
</evidence>
<keyword evidence="4 9" id="KW-0349">Heme</keyword>
<dbReference type="PROSITE" id="PS00086">
    <property type="entry name" value="CYTOCHROME_P450"/>
    <property type="match status" value="1"/>
</dbReference>
<dbReference type="GO" id="GO:0020037">
    <property type="term" value="F:heme binding"/>
    <property type="evidence" value="ECO:0007669"/>
    <property type="project" value="InterPro"/>
</dbReference>
<comment type="caution">
    <text evidence="11">The sequence shown here is derived from an EMBL/GenBank/DDBJ whole genome shotgun (WGS) entry which is preliminary data.</text>
</comment>
<proteinExistence type="inferred from homology"/>
<evidence type="ECO:0000256" key="4">
    <source>
        <dbReference type="ARBA" id="ARBA00022617"/>
    </source>
</evidence>
<dbReference type="OrthoDB" id="1470350at2759"/>
<evidence type="ECO:0000256" key="7">
    <source>
        <dbReference type="ARBA" id="ARBA00023004"/>
    </source>
</evidence>
<evidence type="ECO:0000256" key="6">
    <source>
        <dbReference type="ARBA" id="ARBA00023002"/>
    </source>
</evidence>
<dbReference type="PRINTS" id="PR00463">
    <property type="entry name" value="EP450I"/>
</dbReference>
<dbReference type="InterPro" id="IPR017972">
    <property type="entry name" value="Cyt_P450_CS"/>
</dbReference>
<comment type="cofactor">
    <cofactor evidence="1 9">
        <name>heme</name>
        <dbReference type="ChEBI" id="CHEBI:30413"/>
    </cofactor>
</comment>
<dbReference type="EMBL" id="NBII01000004">
    <property type="protein sequence ID" value="PAV19243.1"/>
    <property type="molecule type" value="Genomic_DNA"/>
</dbReference>
<evidence type="ECO:0000256" key="1">
    <source>
        <dbReference type="ARBA" id="ARBA00001971"/>
    </source>
</evidence>
<dbReference type="InterPro" id="IPR050364">
    <property type="entry name" value="Cytochrome_P450_fung"/>
</dbReference>
<dbReference type="CDD" id="cd11065">
    <property type="entry name" value="CYP64-like"/>
    <property type="match status" value="1"/>
</dbReference>
<dbReference type="STRING" id="2282107.A0A286UI02"/>
<dbReference type="GO" id="GO:0004497">
    <property type="term" value="F:monooxygenase activity"/>
    <property type="evidence" value="ECO:0007669"/>
    <property type="project" value="UniProtKB-KW"/>
</dbReference>
<organism evidence="11 12">
    <name type="scientific">Pyrrhoderma noxium</name>
    <dbReference type="NCBI Taxonomy" id="2282107"/>
    <lineage>
        <taxon>Eukaryota</taxon>
        <taxon>Fungi</taxon>
        <taxon>Dikarya</taxon>
        <taxon>Basidiomycota</taxon>
        <taxon>Agaricomycotina</taxon>
        <taxon>Agaricomycetes</taxon>
        <taxon>Hymenochaetales</taxon>
        <taxon>Hymenochaetaceae</taxon>
        <taxon>Pyrrhoderma</taxon>
    </lineage>
</organism>
<dbReference type="PANTHER" id="PTHR46300">
    <property type="entry name" value="P450, PUTATIVE (EUROFUNG)-RELATED-RELATED"/>
    <property type="match status" value="1"/>
</dbReference>
<evidence type="ECO:0000313" key="11">
    <source>
        <dbReference type="EMBL" id="PAV19243.1"/>
    </source>
</evidence>
<comment type="similarity">
    <text evidence="3 10">Belongs to the cytochrome P450 family.</text>
</comment>
<dbReference type="Pfam" id="PF00067">
    <property type="entry name" value="p450"/>
    <property type="match status" value="1"/>
</dbReference>
<evidence type="ECO:0000256" key="9">
    <source>
        <dbReference type="PIRSR" id="PIRSR602401-1"/>
    </source>
</evidence>
<keyword evidence="7 9" id="KW-0408">Iron</keyword>
<keyword evidence="8 10" id="KW-0503">Monooxygenase</keyword>
<evidence type="ECO:0000313" key="12">
    <source>
        <dbReference type="Proteomes" id="UP000217199"/>
    </source>
</evidence>
<keyword evidence="6 10" id="KW-0560">Oxidoreductase</keyword>
<dbReference type="GO" id="GO:0005506">
    <property type="term" value="F:iron ion binding"/>
    <property type="evidence" value="ECO:0007669"/>
    <property type="project" value="InterPro"/>
</dbReference>
<dbReference type="GO" id="GO:0016705">
    <property type="term" value="F:oxidoreductase activity, acting on paired donors, with incorporation or reduction of molecular oxygen"/>
    <property type="evidence" value="ECO:0007669"/>
    <property type="project" value="InterPro"/>
</dbReference>
<dbReference type="InterPro" id="IPR002401">
    <property type="entry name" value="Cyt_P450_E_grp-I"/>
</dbReference>
<feature type="binding site" description="axial binding residue" evidence="9">
    <location>
        <position position="481"/>
    </location>
    <ligand>
        <name>heme</name>
        <dbReference type="ChEBI" id="CHEBI:30413"/>
    </ligand>
    <ligandPart>
        <name>Fe</name>
        <dbReference type="ChEBI" id="CHEBI:18248"/>
    </ligandPart>
</feature>
<reference evidence="11 12" key="1">
    <citation type="journal article" date="2017" name="Mol. Ecol.">
        <title>Comparative and population genomic landscape of Phellinus noxius: A hypervariable fungus causing root rot in trees.</title>
        <authorList>
            <person name="Chung C.L."/>
            <person name="Lee T.J."/>
            <person name="Akiba M."/>
            <person name="Lee H.H."/>
            <person name="Kuo T.H."/>
            <person name="Liu D."/>
            <person name="Ke H.M."/>
            <person name="Yokoi T."/>
            <person name="Roa M.B."/>
            <person name="Lu M.J."/>
            <person name="Chang Y.Y."/>
            <person name="Ann P.J."/>
            <person name="Tsai J.N."/>
            <person name="Chen C.Y."/>
            <person name="Tzean S.S."/>
            <person name="Ota Y."/>
            <person name="Hattori T."/>
            <person name="Sahashi N."/>
            <person name="Liou R.F."/>
            <person name="Kikuchi T."/>
            <person name="Tsai I.J."/>
        </authorList>
    </citation>
    <scope>NUCLEOTIDE SEQUENCE [LARGE SCALE GENOMIC DNA]</scope>
    <source>
        <strain evidence="11 12">FFPRI411160</strain>
    </source>
</reference>
<keyword evidence="5 9" id="KW-0479">Metal-binding</keyword>
<dbReference type="InterPro" id="IPR001128">
    <property type="entry name" value="Cyt_P450"/>
</dbReference>
<dbReference type="Gene3D" id="1.10.630.10">
    <property type="entry name" value="Cytochrome P450"/>
    <property type="match status" value="1"/>
</dbReference>
<dbReference type="InterPro" id="IPR036396">
    <property type="entry name" value="Cyt_P450_sf"/>
</dbReference>
<dbReference type="InParanoid" id="A0A286UI02"/>
<evidence type="ECO:0000256" key="8">
    <source>
        <dbReference type="ARBA" id="ARBA00023033"/>
    </source>
</evidence>
<protein>
    <submittedName>
        <fullName evidence="11">Cytochrome P450</fullName>
    </submittedName>
</protein>
<dbReference type="Proteomes" id="UP000217199">
    <property type="component" value="Unassembled WGS sequence"/>
</dbReference>
<name>A0A286UI02_9AGAM</name>
<comment type="pathway">
    <text evidence="2">Secondary metabolite biosynthesis.</text>
</comment>
<dbReference type="PRINTS" id="PR00385">
    <property type="entry name" value="P450"/>
</dbReference>
<gene>
    <name evidence="11" type="ORF">PNOK_0417600</name>
</gene>
<evidence type="ECO:0000256" key="3">
    <source>
        <dbReference type="ARBA" id="ARBA00010617"/>
    </source>
</evidence>
<evidence type="ECO:0000256" key="2">
    <source>
        <dbReference type="ARBA" id="ARBA00005179"/>
    </source>
</evidence>
<dbReference type="PANTHER" id="PTHR46300:SF11">
    <property type="entry name" value="OXIDOREDUCTASE, PUTATIVE-RELATED"/>
    <property type="match status" value="1"/>
</dbReference>
<accession>A0A286UI02</accession>
<evidence type="ECO:0000256" key="5">
    <source>
        <dbReference type="ARBA" id="ARBA00022723"/>
    </source>
</evidence>